<gene>
    <name evidence="8" type="ORF">LZZ85_18450</name>
</gene>
<evidence type="ECO:0000256" key="6">
    <source>
        <dbReference type="PIRNR" id="PIRNR000535"/>
    </source>
</evidence>
<feature type="domain" description="Carbohydrate kinase PfkB" evidence="7">
    <location>
        <begin position="25"/>
        <end position="295"/>
    </location>
</feature>
<evidence type="ECO:0000256" key="1">
    <source>
        <dbReference type="ARBA" id="ARBA00010688"/>
    </source>
</evidence>
<dbReference type="PANTHER" id="PTHR46566:SF2">
    <property type="entry name" value="ATP-DEPENDENT 6-PHOSPHOFRUCTOKINASE ISOZYME 2"/>
    <property type="match status" value="1"/>
</dbReference>
<evidence type="ECO:0000256" key="2">
    <source>
        <dbReference type="ARBA" id="ARBA00022679"/>
    </source>
</evidence>
<dbReference type="InterPro" id="IPR002173">
    <property type="entry name" value="Carboh/pur_kinase_PfkB_CS"/>
</dbReference>
<reference evidence="8" key="1">
    <citation type="submission" date="2022-01" db="EMBL/GenBank/DDBJ databases">
        <authorList>
            <person name="Jo J.-H."/>
            <person name="Im W.-T."/>
        </authorList>
    </citation>
    <scope>NUCLEOTIDE SEQUENCE</scope>
    <source>
        <strain evidence="8">NA20</strain>
    </source>
</reference>
<dbReference type="NCBIfam" id="TIGR03168">
    <property type="entry name" value="1-PFK"/>
    <property type="match status" value="1"/>
</dbReference>
<evidence type="ECO:0000256" key="5">
    <source>
        <dbReference type="ARBA" id="ARBA00022840"/>
    </source>
</evidence>
<organism evidence="8 9">
    <name type="scientific">Terrimonas ginsenosidimutans</name>
    <dbReference type="NCBI Taxonomy" id="2908004"/>
    <lineage>
        <taxon>Bacteria</taxon>
        <taxon>Pseudomonadati</taxon>
        <taxon>Bacteroidota</taxon>
        <taxon>Chitinophagia</taxon>
        <taxon>Chitinophagales</taxon>
        <taxon>Chitinophagaceae</taxon>
        <taxon>Terrimonas</taxon>
    </lineage>
</organism>
<sequence length="312" mass="33777">MTNIVTLTFSPSVDKSFSSPRFIPSKKLYCSAPRYNAGGGGINVARALRRLGGSATAIFPSGGRTGELLAMLLRREEVPLVEVKVKSDTRENIMITELDPSRHYQFILPPPEFSAEEYEAVFQVLRGATAHLDYLVISGSMPANFPSDMFSNIRSYALQQDCRLVVDTSGTSLVHALEAGIYLAKPNLNELRKLTGLPVIDMAEAEAAAKGILSKYSCEALVVSLGKEGAMLVTRLNTFLFKGPDTDVKTTVGAGDSMVAGMIRFLSMGRSLQDAVKFGVACGTAATLHEGTELCHLADCERLYKLVKEVSR</sequence>
<dbReference type="Pfam" id="PF00294">
    <property type="entry name" value="PfkB"/>
    <property type="match status" value="1"/>
</dbReference>
<evidence type="ECO:0000256" key="3">
    <source>
        <dbReference type="ARBA" id="ARBA00022741"/>
    </source>
</evidence>
<dbReference type="CDD" id="cd01164">
    <property type="entry name" value="FruK_PfkB_like"/>
    <property type="match status" value="1"/>
</dbReference>
<evidence type="ECO:0000313" key="9">
    <source>
        <dbReference type="Proteomes" id="UP001165367"/>
    </source>
</evidence>
<dbReference type="RefSeq" id="WP_237874821.1">
    <property type="nucleotide sequence ID" value="NZ_JAKLTR010000012.1"/>
</dbReference>
<comment type="caution">
    <text evidence="8">The sequence shown here is derived from an EMBL/GenBank/DDBJ whole genome shotgun (WGS) entry which is preliminary data.</text>
</comment>
<keyword evidence="5" id="KW-0067">ATP-binding</keyword>
<accession>A0ABS9KVD4</accession>
<dbReference type="InterPro" id="IPR011611">
    <property type="entry name" value="PfkB_dom"/>
</dbReference>
<evidence type="ECO:0000256" key="4">
    <source>
        <dbReference type="ARBA" id="ARBA00022777"/>
    </source>
</evidence>
<keyword evidence="4" id="KW-0418">Kinase</keyword>
<dbReference type="InterPro" id="IPR029056">
    <property type="entry name" value="Ribokinase-like"/>
</dbReference>
<dbReference type="PANTHER" id="PTHR46566">
    <property type="entry name" value="1-PHOSPHOFRUCTOKINASE-RELATED"/>
    <property type="match status" value="1"/>
</dbReference>
<protein>
    <submittedName>
        <fullName evidence="8">1-phosphofructokinase family hexose kinase</fullName>
    </submittedName>
</protein>
<dbReference type="Proteomes" id="UP001165367">
    <property type="component" value="Unassembled WGS sequence"/>
</dbReference>
<proteinExistence type="inferred from homology"/>
<dbReference type="Gene3D" id="3.40.1190.20">
    <property type="match status" value="1"/>
</dbReference>
<dbReference type="SUPFAM" id="SSF53613">
    <property type="entry name" value="Ribokinase-like"/>
    <property type="match status" value="1"/>
</dbReference>
<dbReference type="PROSITE" id="PS00583">
    <property type="entry name" value="PFKB_KINASES_1"/>
    <property type="match status" value="1"/>
</dbReference>
<name>A0ABS9KVD4_9BACT</name>
<keyword evidence="2 6" id="KW-0808">Transferase</keyword>
<evidence type="ECO:0000313" key="8">
    <source>
        <dbReference type="EMBL" id="MCG2616286.1"/>
    </source>
</evidence>
<comment type="similarity">
    <text evidence="1">Belongs to the carbohydrate kinase PfkB family.</text>
</comment>
<keyword evidence="9" id="KW-1185">Reference proteome</keyword>
<evidence type="ECO:0000259" key="7">
    <source>
        <dbReference type="Pfam" id="PF00294"/>
    </source>
</evidence>
<keyword evidence="3" id="KW-0547">Nucleotide-binding</keyword>
<dbReference type="InterPro" id="IPR017583">
    <property type="entry name" value="Tagatose/fructose_Pkinase"/>
</dbReference>
<dbReference type="EMBL" id="JAKLTR010000012">
    <property type="protein sequence ID" value="MCG2616286.1"/>
    <property type="molecule type" value="Genomic_DNA"/>
</dbReference>
<dbReference type="PIRSF" id="PIRSF000535">
    <property type="entry name" value="1PFK/6PFK/LacC"/>
    <property type="match status" value="1"/>
</dbReference>